<accession>A0AAV0AIJ3</accession>
<keyword evidence="2" id="KW-1185">Reference proteome</keyword>
<dbReference type="EMBL" id="CALTRL010000351">
    <property type="protein sequence ID" value="CAH7667607.1"/>
    <property type="molecule type" value="Genomic_DNA"/>
</dbReference>
<reference evidence="1" key="1">
    <citation type="submission" date="2022-06" db="EMBL/GenBank/DDBJ databases">
        <authorList>
            <consortium name="SYNGENTA / RWTH Aachen University"/>
        </authorList>
    </citation>
    <scope>NUCLEOTIDE SEQUENCE</scope>
</reference>
<dbReference type="Proteomes" id="UP001153365">
    <property type="component" value="Unassembled WGS sequence"/>
</dbReference>
<evidence type="ECO:0000313" key="2">
    <source>
        <dbReference type="Proteomes" id="UP001153365"/>
    </source>
</evidence>
<sequence length="146" mass="15895">MSTGVVLSTGRQAGRWAGWLAGRQARLAGRWAGREAGLVGRLVGKQAGRQGSLANCMVLEYLIGSMVLNLFVPKKKFKDDGCSDLKLQTDLITDRSINNKKGNLSTRCNSSTGRTTRLVCEVYYHADVVGPKLTTSYKEKQTGRDG</sequence>
<protein>
    <submittedName>
        <fullName evidence="1">Uncharacterized protein</fullName>
    </submittedName>
</protein>
<gene>
    <name evidence="1" type="ORF">PPACK8108_LOCUS2016</name>
</gene>
<evidence type="ECO:0000313" key="1">
    <source>
        <dbReference type="EMBL" id="CAH7667607.1"/>
    </source>
</evidence>
<dbReference type="AlphaFoldDB" id="A0AAV0AIJ3"/>
<name>A0AAV0AIJ3_PHAPC</name>
<organism evidence="1 2">
    <name type="scientific">Phakopsora pachyrhizi</name>
    <name type="common">Asian soybean rust disease fungus</name>
    <dbReference type="NCBI Taxonomy" id="170000"/>
    <lineage>
        <taxon>Eukaryota</taxon>
        <taxon>Fungi</taxon>
        <taxon>Dikarya</taxon>
        <taxon>Basidiomycota</taxon>
        <taxon>Pucciniomycotina</taxon>
        <taxon>Pucciniomycetes</taxon>
        <taxon>Pucciniales</taxon>
        <taxon>Phakopsoraceae</taxon>
        <taxon>Phakopsora</taxon>
    </lineage>
</organism>
<comment type="caution">
    <text evidence="1">The sequence shown here is derived from an EMBL/GenBank/DDBJ whole genome shotgun (WGS) entry which is preliminary data.</text>
</comment>
<proteinExistence type="predicted"/>